<dbReference type="Pfam" id="PF00106">
    <property type="entry name" value="adh_short"/>
    <property type="match status" value="1"/>
</dbReference>
<dbReference type="AlphaFoldDB" id="A0AAU7KEP3"/>
<dbReference type="GO" id="GO:0016020">
    <property type="term" value="C:membrane"/>
    <property type="evidence" value="ECO:0007669"/>
    <property type="project" value="TreeGrafter"/>
</dbReference>
<evidence type="ECO:0000256" key="4">
    <source>
        <dbReference type="SAM" id="MobiDB-lite"/>
    </source>
</evidence>
<dbReference type="Gene3D" id="3.40.50.720">
    <property type="entry name" value="NAD(P)-binding Rossmann-like Domain"/>
    <property type="match status" value="1"/>
</dbReference>
<reference evidence="5" key="1">
    <citation type="submission" date="2022-06" db="EMBL/GenBank/DDBJ databases">
        <title>A novel DMS-producing enzyme.</title>
        <authorList>
            <person name="Zhang Y."/>
        </authorList>
    </citation>
    <scope>NUCLEOTIDE SEQUENCE</scope>
    <source>
        <strain evidence="5">RT37</strain>
    </source>
</reference>
<evidence type="ECO:0000256" key="2">
    <source>
        <dbReference type="ARBA" id="ARBA00023002"/>
    </source>
</evidence>
<dbReference type="PRINTS" id="PR00081">
    <property type="entry name" value="GDHRDH"/>
</dbReference>
<organism evidence="5">
    <name type="scientific">Halomonas sp. RT37</name>
    <dbReference type="NCBI Taxonomy" id="2950872"/>
    <lineage>
        <taxon>Bacteria</taxon>
        <taxon>Pseudomonadati</taxon>
        <taxon>Pseudomonadota</taxon>
        <taxon>Gammaproteobacteria</taxon>
        <taxon>Oceanospirillales</taxon>
        <taxon>Halomonadaceae</taxon>
        <taxon>Halomonas</taxon>
    </lineage>
</organism>
<feature type="region of interest" description="Disordered" evidence="4">
    <location>
        <begin position="262"/>
        <end position="282"/>
    </location>
</feature>
<dbReference type="RefSeq" id="WP_348826606.1">
    <property type="nucleotide sequence ID" value="NZ_CP098827.1"/>
</dbReference>
<feature type="compositionally biased region" description="Polar residues" evidence="4">
    <location>
        <begin position="266"/>
        <end position="282"/>
    </location>
</feature>
<dbReference type="SUPFAM" id="SSF51735">
    <property type="entry name" value="NAD(P)-binding Rossmann-fold domains"/>
    <property type="match status" value="1"/>
</dbReference>
<proteinExistence type="inferred from homology"/>
<dbReference type="InterPro" id="IPR002347">
    <property type="entry name" value="SDR_fam"/>
</dbReference>
<dbReference type="EMBL" id="CP098827">
    <property type="protein sequence ID" value="XBO69433.1"/>
    <property type="molecule type" value="Genomic_DNA"/>
</dbReference>
<keyword evidence="2" id="KW-0560">Oxidoreductase</keyword>
<dbReference type="PANTHER" id="PTHR44196:SF1">
    <property type="entry name" value="DEHYDROGENASE_REDUCTASE SDR FAMILY MEMBER 7B"/>
    <property type="match status" value="1"/>
</dbReference>
<name>A0AAU7KEP3_9GAMM</name>
<dbReference type="InterPro" id="IPR020904">
    <property type="entry name" value="Sc_DH/Rdtase_CS"/>
</dbReference>
<comment type="similarity">
    <text evidence="1 3">Belongs to the short-chain dehydrogenases/reductases (SDR) family.</text>
</comment>
<evidence type="ECO:0000256" key="1">
    <source>
        <dbReference type="ARBA" id="ARBA00006484"/>
    </source>
</evidence>
<dbReference type="InterPro" id="IPR036291">
    <property type="entry name" value="NAD(P)-bd_dom_sf"/>
</dbReference>
<dbReference type="PANTHER" id="PTHR44196">
    <property type="entry name" value="DEHYDROGENASE/REDUCTASE SDR FAMILY MEMBER 7B"/>
    <property type="match status" value="1"/>
</dbReference>
<sequence>MSHPVEALVTPAATDVRPAIMITGATGGVGMALCRHLNRRFRVIALGRDANALAALAASLPGVEVHCLDLAGGEIASDIASLLEQCGDVGYLINNAGFNRPAPVDADIEAVLRRSLEVNTIAPAMLMAAVLPGMRRRGFGRIVNITSGAPLNCFAGHAAYSASKAALNALTVTAAREHQDVDIKINLMSPGPVRSKMAPEAPMAPEVCLPTLDHLLDLPADGASGRFFWLGHEIPLTPSLDGIDWLAGTAPAGFARLWPEADESSGLDSSGADVSSSDRACR</sequence>
<evidence type="ECO:0000256" key="3">
    <source>
        <dbReference type="RuleBase" id="RU000363"/>
    </source>
</evidence>
<dbReference type="PRINTS" id="PR00080">
    <property type="entry name" value="SDRFAMILY"/>
</dbReference>
<dbReference type="GO" id="GO:0016491">
    <property type="term" value="F:oxidoreductase activity"/>
    <property type="evidence" value="ECO:0007669"/>
    <property type="project" value="UniProtKB-KW"/>
</dbReference>
<protein>
    <submittedName>
        <fullName evidence="5">SDR family NAD(P)-dependent oxidoreductase</fullName>
    </submittedName>
</protein>
<dbReference type="PROSITE" id="PS00061">
    <property type="entry name" value="ADH_SHORT"/>
    <property type="match status" value="1"/>
</dbReference>
<accession>A0AAU7KEP3</accession>
<gene>
    <name evidence="5" type="ORF">NFG58_12425</name>
</gene>
<evidence type="ECO:0000313" key="5">
    <source>
        <dbReference type="EMBL" id="XBO69433.1"/>
    </source>
</evidence>